<name>A0A644YFQ8_9ZZZZ</name>
<dbReference type="SUPFAM" id="SSF56349">
    <property type="entry name" value="DNA breaking-rejoining enzymes"/>
    <property type="match status" value="1"/>
</dbReference>
<dbReference type="AlphaFoldDB" id="A0A644YFQ8"/>
<dbReference type="InterPro" id="IPR013762">
    <property type="entry name" value="Integrase-like_cat_sf"/>
</dbReference>
<evidence type="ECO:0000256" key="2">
    <source>
        <dbReference type="ARBA" id="ARBA00023172"/>
    </source>
</evidence>
<evidence type="ECO:0000313" key="4">
    <source>
        <dbReference type="EMBL" id="MPM24944.1"/>
    </source>
</evidence>
<keyword evidence="1" id="KW-0238">DNA-binding</keyword>
<gene>
    <name evidence="4" type="primary">xerC_106</name>
    <name evidence="4" type="ORF">SDC9_71433</name>
</gene>
<dbReference type="GO" id="GO:0003677">
    <property type="term" value="F:DNA binding"/>
    <property type="evidence" value="ECO:0007669"/>
    <property type="project" value="UniProtKB-KW"/>
</dbReference>
<dbReference type="Gene3D" id="1.10.443.10">
    <property type="entry name" value="Intergrase catalytic core"/>
    <property type="match status" value="1"/>
</dbReference>
<feature type="domain" description="Tyr recombinase" evidence="3">
    <location>
        <begin position="21"/>
        <end position="201"/>
    </location>
</feature>
<proteinExistence type="predicted"/>
<dbReference type="PANTHER" id="PTHR30349">
    <property type="entry name" value="PHAGE INTEGRASE-RELATED"/>
    <property type="match status" value="1"/>
</dbReference>
<dbReference type="PROSITE" id="PS51898">
    <property type="entry name" value="TYR_RECOMBINASE"/>
    <property type="match status" value="1"/>
</dbReference>
<protein>
    <submittedName>
        <fullName evidence="4">Tyrosine recombinase XerC</fullName>
    </submittedName>
</protein>
<dbReference type="InterPro" id="IPR050090">
    <property type="entry name" value="Tyrosine_recombinase_XerCD"/>
</dbReference>
<sequence length="203" mass="23559">MKEIVVENSKDRVKIAYGSEKQVDVYTDKEVDRMLFYIQNEEKVSKRNKVIVMLLLYTGVRVSELCTIRIKDIDFLNYSIKIYGKGGKFREVPLKFDLADAIREYIKDRDYSLKDSEYLVIGQRGALRRDAINTMLERLTEEIGMINKLKPHTFRHTFCTRLINRGVPISTVSKLAGHSSVDTTMTFYINSSREEKMKAVSLL</sequence>
<reference evidence="4" key="1">
    <citation type="submission" date="2019-08" db="EMBL/GenBank/DDBJ databases">
        <authorList>
            <person name="Kucharzyk K."/>
            <person name="Murdoch R.W."/>
            <person name="Higgins S."/>
            <person name="Loffler F."/>
        </authorList>
    </citation>
    <scope>NUCLEOTIDE SEQUENCE</scope>
</reference>
<evidence type="ECO:0000256" key="1">
    <source>
        <dbReference type="ARBA" id="ARBA00023125"/>
    </source>
</evidence>
<dbReference type="PANTHER" id="PTHR30349:SF41">
    <property type="entry name" value="INTEGRASE_RECOMBINASE PROTEIN MJ0367-RELATED"/>
    <property type="match status" value="1"/>
</dbReference>
<dbReference type="InterPro" id="IPR011010">
    <property type="entry name" value="DNA_brk_join_enz"/>
</dbReference>
<dbReference type="GO" id="GO:0015074">
    <property type="term" value="P:DNA integration"/>
    <property type="evidence" value="ECO:0007669"/>
    <property type="project" value="InterPro"/>
</dbReference>
<dbReference type="Pfam" id="PF00589">
    <property type="entry name" value="Phage_integrase"/>
    <property type="match status" value="1"/>
</dbReference>
<evidence type="ECO:0000259" key="3">
    <source>
        <dbReference type="PROSITE" id="PS51898"/>
    </source>
</evidence>
<comment type="caution">
    <text evidence="4">The sequence shown here is derived from an EMBL/GenBank/DDBJ whole genome shotgun (WGS) entry which is preliminary data.</text>
</comment>
<organism evidence="4">
    <name type="scientific">bioreactor metagenome</name>
    <dbReference type="NCBI Taxonomy" id="1076179"/>
    <lineage>
        <taxon>unclassified sequences</taxon>
        <taxon>metagenomes</taxon>
        <taxon>ecological metagenomes</taxon>
    </lineage>
</organism>
<dbReference type="InterPro" id="IPR002104">
    <property type="entry name" value="Integrase_catalytic"/>
</dbReference>
<accession>A0A644YFQ8</accession>
<dbReference type="EMBL" id="VSSQ01004378">
    <property type="protein sequence ID" value="MPM24944.1"/>
    <property type="molecule type" value="Genomic_DNA"/>
</dbReference>
<keyword evidence="2" id="KW-0233">DNA recombination</keyword>
<dbReference type="GO" id="GO:0006310">
    <property type="term" value="P:DNA recombination"/>
    <property type="evidence" value="ECO:0007669"/>
    <property type="project" value="UniProtKB-KW"/>
</dbReference>
<dbReference type="CDD" id="cd00397">
    <property type="entry name" value="DNA_BRE_C"/>
    <property type="match status" value="1"/>
</dbReference>